<organism evidence="1 2">
    <name type="scientific">Eretmocerus hayati</name>
    <dbReference type="NCBI Taxonomy" id="131215"/>
    <lineage>
        <taxon>Eukaryota</taxon>
        <taxon>Metazoa</taxon>
        <taxon>Ecdysozoa</taxon>
        <taxon>Arthropoda</taxon>
        <taxon>Hexapoda</taxon>
        <taxon>Insecta</taxon>
        <taxon>Pterygota</taxon>
        <taxon>Neoptera</taxon>
        <taxon>Endopterygota</taxon>
        <taxon>Hymenoptera</taxon>
        <taxon>Apocrita</taxon>
        <taxon>Proctotrupomorpha</taxon>
        <taxon>Chalcidoidea</taxon>
        <taxon>Aphelinidae</taxon>
        <taxon>Aphelininae</taxon>
        <taxon>Eretmocerus</taxon>
    </lineage>
</organism>
<reference evidence="1" key="1">
    <citation type="submission" date="2023-04" db="EMBL/GenBank/DDBJ databases">
        <title>A chromosome-level genome assembly of the parasitoid wasp Eretmocerus hayati.</title>
        <authorList>
            <person name="Zhong Y."/>
            <person name="Liu S."/>
            <person name="Liu Y."/>
        </authorList>
    </citation>
    <scope>NUCLEOTIDE SEQUENCE</scope>
    <source>
        <strain evidence="1">ZJU_SS_LIU_2023</strain>
    </source>
</reference>
<name>A0ACC2PDK3_9HYME</name>
<accession>A0ACC2PDK3</accession>
<evidence type="ECO:0000313" key="1">
    <source>
        <dbReference type="EMBL" id="KAJ8681542.1"/>
    </source>
</evidence>
<comment type="caution">
    <text evidence="1">The sequence shown here is derived from an EMBL/GenBank/DDBJ whole genome shotgun (WGS) entry which is preliminary data.</text>
</comment>
<dbReference type="EMBL" id="CM056741">
    <property type="protein sequence ID" value="KAJ8681542.1"/>
    <property type="molecule type" value="Genomic_DNA"/>
</dbReference>
<sequence length="103" mass="11687">MFRVLNARRISQKSTVLLRYRSSTTKSNKKNNPQSTNKCTADVPGLSECVLKIPSYPVGFAGAAKDKEYKNPEYFCYHVDSFADSFVEMQKFWLPAPSNKAKN</sequence>
<proteinExistence type="predicted"/>
<dbReference type="Proteomes" id="UP001239111">
    <property type="component" value="Chromosome 1"/>
</dbReference>
<keyword evidence="2" id="KW-1185">Reference proteome</keyword>
<evidence type="ECO:0000313" key="2">
    <source>
        <dbReference type="Proteomes" id="UP001239111"/>
    </source>
</evidence>
<gene>
    <name evidence="1" type="ORF">QAD02_017334</name>
</gene>
<protein>
    <submittedName>
        <fullName evidence="1">Uncharacterized protein</fullName>
    </submittedName>
</protein>